<feature type="compositionally biased region" description="Acidic residues" evidence="3">
    <location>
        <begin position="752"/>
        <end position="766"/>
    </location>
</feature>
<feature type="domain" description="Nucleoside diphosphate kinase-like" evidence="4">
    <location>
        <begin position="329"/>
        <end position="476"/>
    </location>
</feature>
<dbReference type="SMART" id="SM00562">
    <property type="entry name" value="NDK"/>
    <property type="match status" value="3"/>
</dbReference>
<dbReference type="OrthoDB" id="10263751at2759"/>
<organism evidence="5 6">
    <name type="scientific">Fasciolopsis buskii</name>
    <dbReference type="NCBI Taxonomy" id="27845"/>
    <lineage>
        <taxon>Eukaryota</taxon>
        <taxon>Metazoa</taxon>
        <taxon>Spiralia</taxon>
        <taxon>Lophotrochozoa</taxon>
        <taxon>Platyhelminthes</taxon>
        <taxon>Trematoda</taxon>
        <taxon>Digenea</taxon>
        <taxon>Plagiorchiida</taxon>
        <taxon>Echinostomata</taxon>
        <taxon>Echinostomatoidea</taxon>
        <taxon>Fasciolidae</taxon>
        <taxon>Fasciolopsis</taxon>
    </lineage>
</organism>
<keyword evidence="2" id="KW-0175">Coiled coil</keyword>
<feature type="binding site" evidence="1">
    <location>
        <position position="596"/>
    </location>
    <ligand>
        <name>ATP</name>
        <dbReference type="ChEBI" id="CHEBI:30616"/>
    </ligand>
</feature>
<name>A0A8E0RY17_9TREM</name>
<feature type="compositionally biased region" description="Acidic residues" evidence="3">
    <location>
        <begin position="646"/>
        <end position="656"/>
    </location>
</feature>
<dbReference type="Gene3D" id="3.40.30.10">
    <property type="entry name" value="Glutaredoxin"/>
    <property type="match status" value="1"/>
</dbReference>
<dbReference type="PROSITE" id="PS51374">
    <property type="entry name" value="NDPK_LIKE"/>
    <property type="match status" value="3"/>
</dbReference>
<protein>
    <submittedName>
        <fullName evidence="5">Nucleoside diphosphate kinase</fullName>
    </submittedName>
</protein>
<evidence type="ECO:0000256" key="2">
    <source>
        <dbReference type="SAM" id="Coils"/>
    </source>
</evidence>
<dbReference type="Pfam" id="PF00334">
    <property type="entry name" value="NDK"/>
    <property type="match status" value="3"/>
</dbReference>
<comment type="caution">
    <text evidence="5">The sequence shown here is derived from an EMBL/GenBank/DDBJ whole genome shotgun (WGS) entry which is preliminary data.</text>
</comment>
<dbReference type="AlphaFoldDB" id="A0A8E0RY17"/>
<feature type="binding site" evidence="1">
    <location>
        <position position="565"/>
    </location>
    <ligand>
        <name>ATP</name>
        <dbReference type="ChEBI" id="CHEBI:30616"/>
    </ligand>
</feature>
<feature type="compositionally biased region" description="Low complexity" evidence="3">
    <location>
        <begin position="669"/>
        <end position="684"/>
    </location>
</feature>
<evidence type="ECO:0000256" key="3">
    <source>
        <dbReference type="SAM" id="MobiDB-lite"/>
    </source>
</evidence>
<dbReference type="EMBL" id="LUCM01002868">
    <property type="protein sequence ID" value="KAA0196704.1"/>
    <property type="molecule type" value="Genomic_DNA"/>
</dbReference>
<feature type="compositionally biased region" description="Basic residues" evidence="3">
    <location>
        <begin position="839"/>
        <end position="853"/>
    </location>
</feature>
<gene>
    <name evidence="5" type="ORF">FBUS_02196</name>
</gene>
<keyword evidence="5" id="KW-0418">Kinase</keyword>
<dbReference type="Gene3D" id="3.30.70.141">
    <property type="entry name" value="Nucleoside diphosphate kinase-like domain"/>
    <property type="match status" value="3"/>
</dbReference>
<feature type="binding site" evidence="1">
    <location>
        <position position="485"/>
    </location>
    <ligand>
        <name>ATP</name>
        <dbReference type="ChEBI" id="CHEBI:30616"/>
    </ligand>
</feature>
<evidence type="ECO:0000256" key="1">
    <source>
        <dbReference type="PROSITE-ProRule" id="PRU00706"/>
    </source>
</evidence>
<dbReference type="Pfam" id="PF00085">
    <property type="entry name" value="Thioredoxin"/>
    <property type="match status" value="1"/>
</dbReference>
<dbReference type="InterPro" id="IPR023005">
    <property type="entry name" value="Nucleoside_diP_kinase_AS"/>
</dbReference>
<dbReference type="CDD" id="cd04416">
    <property type="entry name" value="NDPk_TX"/>
    <property type="match status" value="2"/>
</dbReference>
<dbReference type="SUPFAM" id="SSF52833">
    <property type="entry name" value="Thioredoxin-like"/>
    <property type="match status" value="1"/>
</dbReference>
<feature type="active site" description="Pros-phosphohistidine intermediate" evidence="1">
    <location>
        <position position="268"/>
    </location>
</feature>
<proteinExistence type="inferred from homology"/>
<keyword evidence="6" id="KW-1185">Reference proteome</keyword>
<feature type="active site" description="Pros-phosphohistidine intermediate" evidence="1">
    <location>
        <position position="459"/>
    </location>
</feature>
<dbReference type="PANTHER" id="PTHR46135:SF3">
    <property type="entry name" value="NME_NM23 FAMILY MEMBER 8"/>
    <property type="match status" value="1"/>
</dbReference>
<accession>A0A8E0RY17</accession>
<dbReference type="SUPFAM" id="SSF54919">
    <property type="entry name" value="Nucleoside diphosphate kinase, NDK"/>
    <property type="match status" value="3"/>
</dbReference>
<evidence type="ECO:0000313" key="5">
    <source>
        <dbReference type="EMBL" id="KAA0196704.1"/>
    </source>
</evidence>
<feature type="compositionally biased region" description="Acidic residues" evidence="3">
    <location>
        <begin position="697"/>
        <end position="721"/>
    </location>
</feature>
<dbReference type="InterPro" id="IPR036850">
    <property type="entry name" value="NDK-like_dom_sf"/>
</dbReference>
<dbReference type="InterPro" id="IPR051766">
    <property type="entry name" value="TXND_domain-containing"/>
</dbReference>
<comment type="caution">
    <text evidence="1">Lacks conserved residue(s) required for the propagation of feature annotation.</text>
</comment>
<feature type="region of interest" description="Disordered" evidence="3">
    <location>
        <begin position="563"/>
        <end position="582"/>
    </location>
</feature>
<feature type="binding site" evidence="1">
    <location>
        <position position="586"/>
    </location>
    <ligand>
        <name>ATP</name>
        <dbReference type="ChEBI" id="CHEBI:30616"/>
    </ligand>
</feature>
<dbReference type="InterPro" id="IPR036249">
    <property type="entry name" value="Thioredoxin-like_sf"/>
</dbReference>
<evidence type="ECO:0000259" key="4">
    <source>
        <dbReference type="SMART" id="SM00562"/>
    </source>
</evidence>
<evidence type="ECO:0000313" key="6">
    <source>
        <dbReference type="Proteomes" id="UP000728185"/>
    </source>
</evidence>
<dbReference type="GO" id="GO:0016301">
    <property type="term" value="F:kinase activity"/>
    <property type="evidence" value="ECO:0007669"/>
    <property type="project" value="UniProtKB-KW"/>
</dbReference>
<feature type="coiled-coil region" evidence="2">
    <location>
        <begin position="110"/>
        <end position="153"/>
    </location>
</feature>
<feature type="domain" description="Nucleoside diphosphate kinase-like" evidence="4">
    <location>
        <begin position="156"/>
        <end position="291"/>
    </location>
</feature>
<sequence>MAKKRVEITLQEEIETQEEWENILQKEGLIIIDVYQDWSGPCKAVVGLFRRLKTELNDDLLHFAVAKSDSIEALEKYRGRCEPCFLFFGGGCLVAAVRGVNPPELEKNIVEKLKQEHEVMKGETERVEIKDPVLLAQELAELEERRRKEEEEEIPQEVTVVILKPDIVSSDKIEDIGISVLERKKHELTVEEAEHYYEEHKDEPYFNNLVDFMTSGPIELLICAKGAEGVIEDLRALVGPAVSVGASSPPSKDLKTKYGIDTLRNAVHASDSKEEVERELGLFFPDFEPPTVVVRRKRVVTDNMETSSMPDHTVRSSQYVGFGPAPPGMERTVAILRPKAYELYKEVILEKIKEAGFLVAIQKEVQLTREQAEEYYSEHQGETYFEELTTVMSSGPLLALLLARQDAVYTWREMLGPDDVQVAKSEAPESLRAQFVSDDVGIEEEVEGEKQIRLINLIHGSSTLDEVEKDMGFFFPVERTVAVIKPDAYANRDEIVERIKAAGFHVVARKDMQLTEEVARQLYAESEDKPFFEDLVHHMISGRTLFMVLTRQDAIVGWRNLMGPTDPDKAAEETPENTDPNKMSIRAIYGRSVLENAVHGSSNAEHATKTIELIFGNPNIGCQGYDKAQPDRLLDTDIRVVLEAEEAQATEEAGEIEETKSAEGEEAAGEAGSSPPPADGAETTAAEEETGAVAAPESEDQLSEELDEAQTGEPAEDEAQPEEQSRPEDQPVPEAETPDEAPAEPPEVTASPEEELPAEGEPEAAEENQNQSANSNVRTSSGFSSTSSSASVRRMKNRSGDTTPKPKSALSKDSMDTDNVQSCNSVDTASCQCNPYFRTGKRRKSSTNKSTTRKRVILDVDPAEHKQYKLMNLIRKRTFSTQ</sequence>
<feature type="compositionally biased region" description="Polar residues" evidence="3">
    <location>
        <begin position="817"/>
        <end position="833"/>
    </location>
</feature>
<feature type="active site" description="Pros-phosphohistidine intermediate" evidence="1">
    <location>
        <position position="599"/>
    </location>
</feature>
<feature type="binding site" evidence="1">
    <location>
        <position position="559"/>
    </location>
    <ligand>
        <name>ATP</name>
        <dbReference type="ChEBI" id="CHEBI:30616"/>
    </ligand>
</feature>
<dbReference type="PANTHER" id="PTHR46135">
    <property type="entry name" value="NME/NM23 FAMILY MEMBER 8"/>
    <property type="match status" value="1"/>
</dbReference>
<dbReference type="CDD" id="cd02948">
    <property type="entry name" value="TRX_NDPK"/>
    <property type="match status" value="1"/>
</dbReference>
<comment type="similarity">
    <text evidence="1">Belongs to the NDK family.</text>
</comment>
<dbReference type="InterPro" id="IPR013766">
    <property type="entry name" value="Thioredoxin_domain"/>
</dbReference>
<feature type="domain" description="Nucleoside diphosphate kinase-like" evidence="4">
    <location>
        <begin position="477"/>
        <end position="622"/>
    </location>
</feature>
<dbReference type="PROSITE" id="PS00469">
    <property type="entry name" value="NDPK"/>
    <property type="match status" value="1"/>
</dbReference>
<feature type="region of interest" description="Disordered" evidence="3">
    <location>
        <begin position="646"/>
        <end position="853"/>
    </location>
</feature>
<feature type="binding site" evidence="1">
    <location>
        <position position="531"/>
    </location>
    <ligand>
        <name>ATP</name>
        <dbReference type="ChEBI" id="CHEBI:30616"/>
    </ligand>
</feature>
<dbReference type="Proteomes" id="UP000728185">
    <property type="component" value="Unassembled WGS sequence"/>
</dbReference>
<keyword evidence="5" id="KW-0808">Transferase</keyword>
<dbReference type="InterPro" id="IPR034907">
    <property type="entry name" value="NDK-like_dom"/>
</dbReference>
<reference evidence="5" key="1">
    <citation type="submission" date="2019-05" db="EMBL/GenBank/DDBJ databases">
        <title>Annotation for the trematode Fasciolopsis buski.</title>
        <authorList>
            <person name="Choi Y.-J."/>
        </authorList>
    </citation>
    <scope>NUCLEOTIDE SEQUENCE</scope>
    <source>
        <strain evidence="5">HT</strain>
        <tissue evidence="5">Whole worm</tissue>
    </source>
</reference>
<feature type="compositionally biased region" description="Low complexity" evidence="3">
    <location>
        <begin position="774"/>
        <end position="792"/>
    </location>
</feature>